<dbReference type="Pfam" id="PF13890">
    <property type="entry name" value="Rab3-GTPase_cat"/>
    <property type="match status" value="1"/>
</dbReference>
<feature type="domain" description="Rab3GAP catalytic subunit C-terminal" evidence="11">
    <location>
        <begin position="822"/>
        <end position="1046"/>
    </location>
</feature>
<dbReference type="GO" id="GO:0005783">
    <property type="term" value="C:endoplasmic reticulum"/>
    <property type="evidence" value="ECO:0007669"/>
    <property type="project" value="UniProtKB-SubCell"/>
</dbReference>
<protein>
    <recommendedName>
        <fullName evidence="5">Rab3 GTPase-activating protein catalytic subunit</fullName>
    </recommendedName>
</protein>
<gene>
    <name evidence="12" type="ORF">OXX778_LOCUS10563</name>
</gene>
<comment type="caution">
    <text evidence="12">The sequence shown here is derived from an EMBL/GenBank/DDBJ whole genome shotgun (WGS) entry which is preliminary data.</text>
</comment>
<evidence type="ECO:0000256" key="2">
    <source>
        <dbReference type="ARBA" id="ARBA00004240"/>
    </source>
</evidence>
<feature type="domain" description="Rab3GAP catalytic subunit conserved" evidence="10">
    <location>
        <begin position="652"/>
        <end position="809"/>
    </location>
</feature>
<organism evidence="12 13">
    <name type="scientific">Brachionus calyciflorus</name>
    <dbReference type="NCBI Taxonomy" id="104777"/>
    <lineage>
        <taxon>Eukaryota</taxon>
        <taxon>Metazoa</taxon>
        <taxon>Spiralia</taxon>
        <taxon>Gnathifera</taxon>
        <taxon>Rotifera</taxon>
        <taxon>Eurotatoria</taxon>
        <taxon>Monogononta</taxon>
        <taxon>Pseudotrocha</taxon>
        <taxon>Ploima</taxon>
        <taxon>Brachionidae</taxon>
        <taxon>Brachionus</taxon>
    </lineage>
</organism>
<evidence type="ECO:0000256" key="9">
    <source>
        <dbReference type="ARBA" id="ARBA00023034"/>
    </source>
</evidence>
<reference evidence="12" key="1">
    <citation type="submission" date="2021-02" db="EMBL/GenBank/DDBJ databases">
        <authorList>
            <person name="Nowell W R."/>
        </authorList>
    </citation>
    <scope>NUCLEOTIDE SEQUENCE</scope>
    <source>
        <strain evidence="12">Ploen Becks lab</strain>
    </source>
</reference>
<accession>A0A813YG94</accession>
<dbReference type="Proteomes" id="UP000663879">
    <property type="component" value="Unassembled WGS sequence"/>
</dbReference>
<keyword evidence="13" id="KW-1185">Reference proteome</keyword>
<sequence length="1046" mass="120703">MSVNKPLETEDAEDHEIFDINDFTTASDWERFVVQIEELINEWKLNSNISDNLIDGDRDINFENGEWQHKTETLQFAEEISFTLTYYYLTKKNENDKNNLNNSKKDQVKNISIDFDSSTNQSNNSQLEADENSVNLVNLPPKSMADLLNKTNDFQNVTSSQTITPSIAYWYGLCRFLVISPTRNNSFIDTESRANVILSSISIAINNTGCLIPIFVQVNSINRDMYLGLCEGSALKTHFQIVHFNYTPPQYSFLPGLLEIFKSKLGNHLTNSSFLISVSVRFTYLIQEGTFLDSQQMNMKASLDKSFQDLDLVDDRIDEIYPDIKNLSFGSIQDCVDSIYLSCIWSNLSEDIIVDSESYSDLNPQHSNDWCITLNNLLDKCEYQLTSSLYKYLDELKRTISVSQLIGPTGLSINSNMDPQVEELKNKSLQKLTSSSSAARRLDKMYFVGSNIVEKATSRMKALNTSENQLPIDKGFLDFIMDYLFPDAKLRQSKETSKQNKNQIKDDLNSEKFLKKISLLKSSSFSNDGLLNKFVICLNLLNRIGQTAAIAQLWQEFILELRYRYESAIIIPGLDNDPKKQNQDSSLIPPDLSRCLLHQKIQMLNCCIKKKQERELIEKESAKKLDNEKQKNNSDEDEFFDCEDEQPILPFEGRLKKFGDLTLLNKPSEYIYVPITQESTPMTEDMLEQHASVLVNLGSSDDASLLRAKIQSASLLSDMQAFKAANPECVLEDFVRWYSPRDWVAVEEKQIDPETNEEKIIKKYELSHRMKIPGNMWVDVWNNAKPVPVRRQKRLFDDTKEAEKIFEWLNSLSIGQIVEQTLPILFYSAIYTCYEEVFKLDLNFLADPIIDLLIEKTIKITRNNETKKYHDLVNYVKSIEQIVSLMKSINAKFMNKKARISSDEEPEVKQFVKKLLKHSLDQESCELKIENGAHGTIGKLLSRLCVRNKITHKSKYNRMQSNEYKSIKNSIDSIDDQDDNDEIEEMENYTNLLLPYDKPFKREYILRSSVSRPAPYSRQSPQRMYCLINNLEFRLAGAFTEDTMFF</sequence>
<evidence type="ECO:0000256" key="7">
    <source>
        <dbReference type="ARBA" id="ARBA00022490"/>
    </source>
</evidence>
<evidence type="ECO:0000256" key="8">
    <source>
        <dbReference type="ARBA" id="ARBA00022824"/>
    </source>
</evidence>
<evidence type="ECO:0000313" key="12">
    <source>
        <dbReference type="EMBL" id="CAF0883999.1"/>
    </source>
</evidence>
<evidence type="ECO:0000256" key="5">
    <source>
        <dbReference type="ARBA" id="ARBA00015817"/>
    </source>
</evidence>
<name>A0A813YG94_9BILA</name>
<dbReference type="PANTHER" id="PTHR21422">
    <property type="entry name" value="RAB3 GTPASE-ACTIVATING PROTEIN CATALYTIC SUBUNIT"/>
    <property type="match status" value="1"/>
</dbReference>
<dbReference type="GO" id="GO:0005096">
    <property type="term" value="F:GTPase activator activity"/>
    <property type="evidence" value="ECO:0007669"/>
    <property type="project" value="UniProtKB-KW"/>
</dbReference>
<dbReference type="GO" id="GO:0005794">
    <property type="term" value="C:Golgi apparatus"/>
    <property type="evidence" value="ECO:0007669"/>
    <property type="project" value="UniProtKB-SubCell"/>
</dbReference>
<dbReference type="InterPro" id="IPR045700">
    <property type="entry name" value="Rab3GAP1"/>
</dbReference>
<dbReference type="PANTHER" id="PTHR21422:SF9">
    <property type="entry name" value="RAB3 GTPASE-ACTIVATING PROTEIN CATALYTIC SUBUNIT"/>
    <property type="match status" value="1"/>
</dbReference>
<comment type="subcellular location">
    <subcellularLocation>
        <location evidence="3">Cytoplasm</location>
    </subcellularLocation>
    <subcellularLocation>
        <location evidence="2">Endoplasmic reticulum</location>
    </subcellularLocation>
    <subcellularLocation>
        <location evidence="1">Golgi apparatus</location>
        <location evidence="1">cis-Golgi network</location>
    </subcellularLocation>
</comment>
<keyword evidence="6" id="KW-0343">GTPase activation</keyword>
<evidence type="ECO:0000259" key="11">
    <source>
        <dbReference type="Pfam" id="PF19533"/>
    </source>
</evidence>
<proteinExistence type="inferred from homology"/>
<dbReference type="Pfam" id="PF19533">
    <property type="entry name" value="Rab3-GAP_cat_C"/>
    <property type="match status" value="1"/>
</dbReference>
<keyword evidence="7" id="KW-0963">Cytoplasm</keyword>
<comment type="similarity">
    <text evidence="4">Belongs to the Rab3-GAP catalytic subunit family.</text>
</comment>
<keyword evidence="8" id="KW-0256">Endoplasmic reticulum</keyword>
<keyword evidence="9" id="KW-0333">Golgi apparatus</keyword>
<dbReference type="OrthoDB" id="17346at2759"/>
<evidence type="ECO:0000256" key="3">
    <source>
        <dbReference type="ARBA" id="ARBA00004496"/>
    </source>
</evidence>
<dbReference type="AlphaFoldDB" id="A0A813YG94"/>
<dbReference type="EMBL" id="CAJNOC010001689">
    <property type="protein sequence ID" value="CAF0883999.1"/>
    <property type="molecule type" value="Genomic_DNA"/>
</dbReference>
<dbReference type="InterPro" id="IPR045698">
    <property type="entry name" value="Rab3GAP1_C"/>
</dbReference>
<dbReference type="InterPro" id="IPR026147">
    <property type="entry name" value="Rab3GAP1_conserved"/>
</dbReference>
<evidence type="ECO:0000313" key="13">
    <source>
        <dbReference type="Proteomes" id="UP000663879"/>
    </source>
</evidence>
<evidence type="ECO:0000256" key="4">
    <source>
        <dbReference type="ARBA" id="ARBA00008856"/>
    </source>
</evidence>
<evidence type="ECO:0000259" key="10">
    <source>
        <dbReference type="Pfam" id="PF13890"/>
    </source>
</evidence>
<evidence type="ECO:0000256" key="1">
    <source>
        <dbReference type="ARBA" id="ARBA00004222"/>
    </source>
</evidence>
<evidence type="ECO:0000256" key="6">
    <source>
        <dbReference type="ARBA" id="ARBA00022468"/>
    </source>
</evidence>